<organism evidence="1 2">
    <name type="scientific">Thalassiosira oceanica</name>
    <name type="common">Marine diatom</name>
    <dbReference type="NCBI Taxonomy" id="159749"/>
    <lineage>
        <taxon>Eukaryota</taxon>
        <taxon>Sar</taxon>
        <taxon>Stramenopiles</taxon>
        <taxon>Ochrophyta</taxon>
        <taxon>Bacillariophyta</taxon>
        <taxon>Coscinodiscophyceae</taxon>
        <taxon>Thalassiosirophycidae</taxon>
        <taxon>Thalassiosirales</taxon>
        <taxon>Thalassiosiraceae</taxon>
        <taxon>Thalassiosira</taxon>
    </lineage>
</organism>
<comment type="caution">
    <text evidence="1">The sequence shown here is derived from an EMBL/GenBank/DDBJ whole genome shotgun (WGS) entry which is preliminary data.</text>
</comment>
<keyword evidence="2" id="KW-1185">Reference proteome</keyword>
<gene>
    <name evidence="1" type="ORF">THAOC_27069</name>
</gene>
<protein>
    <submittedName>
        <fullName evidence="1">Uncharacterized protein</fullName>
    </submittedName>
</protein>
<evidence type="ECO:0000313" key="1">
    <source>
        <dbReference type="EMBL" id="EJK53490.1"/>
    </source>
</evidence>
<dbReference type="EMBL" id="AGNL01037688">
    <property type="protein sequence ID" value="EJK53490.1"/>
    <property type="molecule type" value="Genomic_DNA"/>
</dbReference>
<proteinExistence type="predicted"/>
<accession>K0RJT7</accession>
<evidence type="ECO:0000313" key="2">
    <source>
        <dbReference type="Proteomes" id="UP000266841"/>
    </source>
</evidence>
<dbReference type="Proteomes" id="UP000266841">
    <property type="component" value="Unassembled WGS sequence"/>
</dbReference>
<sequence length="175" mass="19262">RRERNVFALQLSLLTPADPATTTQQQQERINAGPEVSTFPDFTSINGSSFDFARLALANAQGFERRSSCVVSPPSIPFLVVLKADVGSHWVSSTQLNHSCRIYGADLLHFVGTFKLMGWGAWAGRGGAQASAEQGAKIVCLPHHHHRHHPHHPEFDEIKKARRECAGKASSLHHI</sequence>
<dbReference type="AlphaFoldDB" id="K0RJT7"/>
<reference evidence="1 2" key="1">
    <citation type="journal article" date="2012" name="Genome Biol.">
        <title>Genome and low-iron response of an oceanic diatom adapted to chronic iron limitation.</title>
        <authorList>
            <person name="Lommer M."/>
            <person name="Specht M."/>
            <person name="Roy A.S."/>
            <person name="Kraemer L."/>
            <person name="Andreson R."/>
            <person name="Gutowska M.A."/>
            <person name="Wolf J."/>
            <person name="Bergner S.V."/>
            <person name="Schilhabel M.B."/>
            <person name="Klostermeier U.C."/>
            <person name="Beiko R.G."/>
            <person name="Rosenstiel P."/>
            <person name="Hippler M."/>
            <person name="Laroche J."/>
        </authorList>
    </citation>
    <scope>NUCLEOTIDE SEQUENCE [LARGE SCALE GENOMIC DNA]</scope>
    <source>
        <strain evidence="1 2">CCMP1005</strain>
    </source>
</reference>
<feature type="non-terminal residue" evidence="1">
    <location>
        <position position="1"/>
    </location>
</feature>
<name>K0RJT7_THAOC</name>